<feature type="signal peptide" evidence="1">
    <location>
        <begin position="1"/>
        <end position="16"/>
    </location>
</feature>
<evidence type="ECO:0000256" key="1">
    <source>
        <dbReference type="SAM" id="SignalP"/>
    </source>
</evidence>
<keyword evidence="1" id="KW-0732">Signal</keyword>
<reference evidence="2" key="2">
    <citation type="journal article" date="2015" name="Data Brief">
        <title>Shoot transcriptome of the giant reed, Arundo donax.</title>
        <authorList>
            <person name="Barrero R.A."/>
            <person name="Guerrero F.D."/>
            <person name="Moolhuijzen P."/>
            <person name="Goolsby J.A."/>
            <person name="Tidwell J."/>
            <person name="Bellgard S.E."/>
            <person name="Bellgard M.I."/>
        </authorList>
    </citation>
    <scope>NUCLEOTIDE SEQUENCE</scope>
    <source>
        <tissue evidence="2">Shoot tissue taken approximately 20 cm above the soil surface</tissue>
    </source>
</reference>
<feature type="chain" id="PRO_5002062987" evidence="1">
    <location>
        <begin position="17"/>
        <end position="47"/>
    </location>
</feature>
<proteinExistence type="predicted"/>
<protein>
    <submittedName>
        <fullName evidence="2">Uncharacterized protein</fullName>
    </submittedName>
</protein>
<sequence length="47" mass="5230">MCKILMHQLLFSLASANVSICGTAQNYKLNSILHFGMIRNCTACKKL</sequence>
<organism evidence="2">
    <name type="scientific">Arundo donax</name>
    <name type="common">Giant reed</name>
    <name type="synonym">Donax arundinaceus</name>
    <dbReference type="NCBI Taxonomy" id="35708"/>
    <lineage>
        <taxon>Eukaryota</taxon>
        <taxon>Viridiplantae</taxon>
        <taxon>Streptophyta</taxon>
        <taxon>Embryophyta</taxon>
        <taxon>Tracheophyta</taxon>
        <taxon>Spermatophyta</taxon>
        <taxon>Magnoliopsida</taxon>
        <taxon>Liliopsida</taxon>
        <taxon>Poales</taxon>
        <taxon>Poaceae</taxon>
        <taxon>PACMAD clade</taxon>
        <taxon>Arundinoideae</taxon>
        <taxon>Arundineae</taxon>
        <taxon>Arundo</taxon>
    </lineage>
</organism>
<name>A0A0A9BL42_ARUDO</name>
<accession>A0A0A9BL42</accession>
<dbReference type="AlphaFoldDB" id="A0A0A9BL42"/>
<dbReference type="EMBL" id="GBRH01235945">
    <property type="protein sequence ID" value="JAD61950.1"/>
    <property type="molecule type" value="Transcribed_RNA"/>
</dbReference>
<evidence type="ECO:0000313" key="2">
    <source>
        <dbReference type="EMBL" id="JAD61950.1"/>
    </source>
</evidence>
<reference evidence="2" key="1">
    <citation type="submission" date="2014-09" db="EMBL/GenBank/DDBJ databases">
        <authorList>
            <person name="Magalhaes I.L.F."/>
            <person name="Oliveira U."/>
            <person name="Santos F.R."/>
            <person name="Vidigal T.H.D.A."/>
            <person name="Brescovit A.D."/>
            <person name="Santos A.J."/>
        </authorList>
    </citation>
    <scope>NUCLEOTIDE SEQUENCE</scope>
    <source>
        <tissue evidence="2">Shoot tissue taken approximately 20 cm above the soil surface</tissue>
    </source>
</reference>